<dbReference type="InterPro" id="IPR051681">
    <property type="entry name" value="Ser/Thr_Kinases-Pseudokinases"/>
</dbReference>
<feature type="compositionally biased region" description="Basic and acidic residues" evidence="1">
    <location>
        <begin position="665"/>
        <end position="677"/>
    </location>
</feature>
<protein>
    <submittedName>
        <fullName evidence="3">Protein kinase family protein</fullName>
    </submittedName>
</protein>
<dbReference type="Pfam" id="PF07714">
    <property type="entry name" value="PK_Tyr_Ser-Thr"/>
    <property type="match status" value="1"/>
</dbReference>
<organism evidence="3 4">
    <name type="scientific">Rhynchospora pubera</name>
    <dbReference type="NCBI Taxonomy" id="906938"/>
    <lineage>
        <taxon>Eukaryota</taxon>
        <taxon>Viridiplantae</taxon>
        <taxon>Streptophyta</taxon>
        <taxon>Embryophyta</taxon>
        <taxon>Tracheophyta</taxon>
        <taxon>Spermatophyta</taxon>
        <taxon>Magnoliopsida</taxon>
        <taxon>Liliopsida</taxon>
        <taxon>Poales</taxon>
        <taxon>Cyperaceae</taxon>
        <taxon>Cyperoideae</taxon>
        <taxon>Rhynchosporeae</taxon>
        <taxon>Rhynchospora</taxon>
    </lineage>
</organism>
<comment type="caution">
    <text evidence="3">The sequence shown here is derived from an EMBL/GenBank/DDBJ whole genome shotgun (WGS) entry which is preliminary data.</text>
</comment>
<feature type="domain" description="Protein kinase" evidence="2">
    <location>
        <begin position="256"/>
        <end position="543"/>
    </location>
</feature>
<keyword evidence="3" id="KW-0808">Transferase</keyword>
<feature type="region of interest" description="Disordered" evidence="1">
    <location>
        <begin position="665"/>
        <end position="725"/>
    </location>
</feature>
<dbReference type="InterPro" id="IPR001245">
    <property type="entry name" value="Ser-Thr/Tyr_kinase_cat_dom"/>
</dbReference>
<keyword evidence="4" id="KW-1185">Reference proteome</keyword>
<dbReference type="Proteomes" id="UP001140206">
    <property type="component" value="Chromosome 1"/>
</dbReference>
<name>A0AAV8HX64_9POAL</name>
<proteinExistence type="predicted"/>
<dbReference type="FunFam" id="1.10.510.10:FF:000778">
    <property type="entry name" value="Kinase family protein"/>
    <property type="match status" value="1"/>
</dbReference>
<dbReference type="EMBL" id="JAMFTS010000001">
    <property type="protein sequence ID" value="KAJ4821275.1"/>
    <property type="molecule type" value="Genomic_DNA"/>
</dbReference>
<reference evidence="3" key="1">
    <citation type="submission" date="2022-08" db="EMBL/GenBank/DDBJ databases">
        <authorList>
            <person name="Marques A."/>
        </authorList>
    </citation>
    <scope>NUCLEOTIDE SEQUENCE</scope>
    <source>
        <strain evidence="3">RhyPub2mFocal</strain>
        <tissue evidence="3">Leaves</tissue>
    </source>
</reference>
<evidence type="ECO:0000256" key="1">
    <source>
        <dbReference type="SAM" id="MobiDB-lite"/>
    </source>
</evidence>
<dbReference type="PROSITE" id="PS50011">
    <property type="entry name" value="PROTEIN_KINASE_DOM"/>
    <property type="match status" value="1"/>
</dbReference>
<dbReference type="Gene3D" id="1.10.510.10">
    <property type="entry name" value="Transferase(Phosphotransferase) domain 1"/>
    <property type="match status" value="1"/>
</dbReference>
<dbReference type="InterPro" id="IPR011009">
    <property type="entry name" value="Kinase-like_dom_sf"/>
</dbReference>
<dbReference type="GO" id="GO:0004674">
    <property type="term" value="F:protein serine/threonine kinase activity"/>
    <property type="evidence" value="ECO:0007669"/>
    <property type="project" value="TreeGrafter"/>
</dbReference>
<keyword evidence="3" id="KW-0418">Kinase</keyword>
<sequence>MSGSCRTTNCFRRTESSDARGNQSTKRQFTFKSGLKKISILKSSQILRMEQLRHLGETLGGVKTLMLFQDEIRVNNRQCRLLADMLSLAFDSVASEMRAHLCFEEKHTKWKTLDNPLRELNRIFKEAEAYIKLCLEPGKDWWANAVALAGNMDCLEVHLHNLLWCLPVVLEAIEYAGEFSGCDEKEIARKKVFFRKKYDTELLDKRLFQYRFGKLFLDTEDLCKRMETAWKEDMWLLSQAIEERKQNQSKPITKQQARLADVLLGPKGKTHQATVLLNEYQVRRRLGVDSQIKEAQWYGASFAVKHVFGELDPLMQEISLLSSINHPNVLHCLYSFYEEEKKECFILAELMKKDLMSYIKEVCSPNRRLPFPLLVAVDIMLQIARGMEYLHSRKIYHGDLNPANILVKPRSASSDGYLIVKIKGLGLSGSTNTLNTNSCIWYAPEVLSNENTTTDIRCTEKADVYSFAMICFELLTGKIPFEDNHLHGDKMSKNIRASERPLFPFQSPKYLTTLTKKCWQHDPAQRPSFSSICRILRYIKRFLVLNPDHGQPDSLIPPIEYCDIETSILRRNLSLQGKGGYTRVMEVPFQMYAYKVVERVKMNASNKERGTESESDGASFHGDENGLGPLLLHDDTCTLANFSVRSVPATIPEINKKKTISKKLDGKKIKQTGEKQKGKLPPQLQTIRRDLRTKSDMKQVKAALIPSGRRRSGQRSGHASDSEVH</sequence>
<dbReference type="PANTHER" id="PTHR44329:SF260">
    <property type="entry name" value="PROTEIN KINASE DOMAIN-CONTAINING PROTEIN"/>
    <property type="match status" value="1"/>
</dbReference>
<dbReference type="PANTHER" id="PTHR44329">
    <property type="entry name" value="SERINE/THREONINE-PROTEIN KINASE TNNI3K-RELATED"/>
    <property type="match status" value="1"/>
</dbReference>
<dbReference type="AlphaFoldDB" id="A0AAV8HX64"/>
<evidence type="ECO:0000313" key="4">
    <source>
        <dbReference type="Proteomes" id="UP001140206"/>
    </source>
</evidence>
<gene>
    <name evidence="3" type="ORF">LUZ62_033841</name>
</gene>
<dbReference type="InterPro" id="IPR010632">
    <property type="entry name" value="DUF1221"/>
</dbReference>
<dbReference type="InterPro" id="IPR000719">
    <property type="entry name" value="Prot_kinase_dom"/>
</dbReference>
<dbReference type="Pfam" id="PF06760">
    <property type="entry name" value="DUF1221"/>
    <property type="match status" value="1"/>
</dbReference>
<feature type="compositionally biased region" description="Basic and acidic residues" evidence="1">
    <location>
        <begin position="687"/>
        <end position="699"/>
    </location>
</feature>
<evidence type="ECO:0000313" key="3">
    <source>
        <dbReference type="EMBL" id="KAJ4821275.1"/>
    </source>
</evidence>
<dbReference type="GO" id="GO:0005524">
    <property type="term" value="F:ATP binding"/>
    <property type="evidence" value="ECO:0007669"/>
    <property type="project" value="InterPro"/>
</dbReference>
<evidence type="ECO:0000259" key="2">
    <source>
        <dbReference type="PROSITE" id="PS50011"/>
    </source>
</evidence>
<dbReference type="SUPFAM" id="SSF56112">
    <property type="entry name" value="Protein kinase-like (PK-like)"/>
    <property type="match status" value="1"/>
</dbReference>
<accession>A0AAV8HX64</accession>